<dbReference type="GO" id="GO:0006355">
    <property type="term" value="P:regulation of DNA-templated transcription"/>
    <property type="evidence" value="ECO:0007669"/>
    <property type="project" value="InterPro"/>
</dbReference>
<dbReference type="PROSITE" id="PS51755">
    <property type="entry name" value="OMPR_PHOB"/>
    <property type="match status" value="1"/>
</dbReference>
<keyword evidence="2" id="KW-0902">Two-component regulatory system</keyword>
<dbReference type="EMBL" id="LN483073">
    <property type="protein sequence ID" value="CEA00082.1"/>
    <property type="molecule type" value="Genomic_DNA"/>
</dbReference>
<dbReference type="PANTHER" id="PTHR48111:SF22">
    <property type="entry name" value="REGULATOR OF RPOS"/>
    <property type="match status" value="1"/>
</dbReference>
<dbReference type="FunFam" id="1.10.10.10:FF:000005">
    <property type="entry name" value="Two-component system response regulator"/>
    <property type="match status" value="1"/>
</dbReference>
<dbReference type="AlphaFoldDB" id="A0A078M462"/>
<dbReference type="GO" id="GO:0000156">
    <property type="term" value="F:phosphorelay response regulator activity"/>
    <property type="evidence" value="ECO:0007669"/>
    <property type="project" value="TreeGrafter"/>
</dbReference>
<dbReference type="Gene3D" id="3.40.50.2300">
    <property type="match status" value="1"/>
</dbReference>
<dbReference type="CDD" id="cd17574">
    <property type="entry name" value="REC_OmpR"/>
    <property type="match status" value="1"/>
</dbReference>
<dbReference type="Gene3D" id="6.10.250.690">
    <property type="match status" value="1"/>
</dbReference>
<dbReference type="GO" id="GO:0032993">
    <property type="term" value="C:protein-DNA complex"/>
    <property type="evidence" value="ECO:0007669"/>
    <property type="project" value="TreeGrafter"/>
</dbReference>
<dbReference type="FunFam" id="3.40.50.2300:FF:000001">
    <property type="entry name" value="DNA-binding response regulator PhoB"/>
    <property type="match status" value="1"/>
</dbReference>
<dbReference type="PATRIC" id="fig|1461583.4.peg.417"/>
<evidence type="ECO:0000259" key="8">
    <source>
        <dbReference type="PROSITE" id="PS50110"/>
    </source>
</evidence>
<dbReference type="Pfam" id="PF00486">
    <property type="entry name" value="Trans_reg_C"/>
    <property type="match status" value="1"/>
</dbReference>
<keyword evidence="3" id="KW-0805">Transcription regulation</keyword>
<feature type="domain" description="OmpR/PhoB-type" evidence="9">
    <location>
        <begin position="122"/>
        <end position="217"/>
    </location>
</feature>
<dbReference type="Gene3D" id="1.10.10.10">
    <property type="entry name" value="Winged helix-like DNA-binding domain superfamily/Winged helix DNA-binding domain"/>
    <property type="match status" value="1"/>
</dbReference>
<dbReference type="GO" id="GO:0005829">
    <property type="term" value="C:cytosol"/>
    <property type="evidence" value="ECO:0007669"/>
    <property type="project" value="TreeGrafter"/>
</dbReference>
<keyword evidence="5" id="KW-0804">Transcription</keyword>
<sequence>MQRILLIEDEASIARFIELELKHEGFAVTVCADGREGLQIAQSTHFDILLVDVMLPGLNGIEICRRIRKASDVPIILVTARDAVMDRVGGLDAGADDYIVKPFAIEELLARIRTILRRTQPKDVLVIEGITIDRTAHSVSAHGQVVELTKTEYELLLFLAMHHSQVCTREQILTAVWGFDTEVETNVVDVYIRHLRTKLGTAATIETVRGVGYVMRQ</sequence>
<evidence type="ECO:0000256" key="4">
    <source>
        <dbReference type="ARBA" id="ARBA00023125"/>
    </source>
</evidence>
<dbReference type="InterPro" id="IPR016032">
    <property type="entry name" value="Sig_transdc_resp-reg_C-effctor"/>
</dbReference>
<accession>A0A078M462</accession>
<proteinExistence type="predicted"/>
<dbReference type="SMART" id="SM00448">
    <property type="entry name" value="REC"/>
    <property type="match status" value="1"/>
</dbReference>
<evidence type="ECO:0000256" key="7">
    <source>
        <dbReference type="PROSITE-ProRule" id="PRU01091"/>
    </source>
</evidence>
<feature type="DNA-binding region" description="OmpR/PhoB-type" evidence="7">
    <location>
        <begin position="122"/>
        <end position="217"/>
    </location>
</feature>
<protein>
    <submittedName>
        <fullName evidence="10">Response regulator ArlR</fullName>
    </submittedName>
</protein>
<dbReference type="SMART" id="SM00862">
    <property type="entry name" value="Trans_reg_C"/>
    <property type="match status" value="1"/>
</dbReference>
<dbReference type="GO" id="GO:0000976">
    <property type="term" value="F:transcription cis-regulatory region binding"/>
    <property type="evidence" value="ECO:0007669"/>
    <property type="project" value="TreeGrafter"/>
</dbReference>
<evidence type="ECO:0000313" key="10">
    <source>
        <dbReference type="EMBL" id="CEA00082.1"/>
    </source>
</evidence>
<dbReference type="InterPro" id="IPR039420">
    <property type="entry name" value="WalR-like"/>
</dbReference>
<feature type="modified residue" description="4-aspartylphosphate" evidence="6">
    <location>
        <position position="52"/>
    </location>
</feature>
<evidence type="ECO:0000256" key="5">
    <source>
        <dbReference type="ARBA" id="ARBA00023163"/>
    </source>
</evidence>
<gene>
    <name evidence="10" type="primary">arlR_1</name>
    <name evidence="10" type="ORF">BN1050_00445</name>
</gene>
<evidence type="ECO:0000256" key="1">
    <source>
        <dbReference type="ARBA" id="ARBA00022553"/>
    </source>
</evidence>
<keyword evidence="1 6" id="KW-0597">Phosphoprotein</keyword>
<evidence type="ECO:0000256" key="2">
    <source>
        <dbReference type="ARBA" id="ARBA00023012"/>
    </source>
</evidence>
<dbReference type="Pfam" id="PF00072">
    <property type="entry name" value="Response_reg"/>
    <property type="match status" value="1"/>
</dbReference>
<dbReference type="CDD" id="cd00383">
    <property type="entry name" value="trans_reg_C"/>
    <property type="match status" value="1"/>
</dbReference>
<dbReference type="HOGENOM" id="CLU_000445_30_1_9"/>
<dbReference type="InterPro" id="IPR001789">
    <property type="entry name" value="Sig_transdc_resp-reg_receiver"/>
</dbReference>
<evidence type="ECO:0000256" key="6">
    <source>
        <dbReference type="PROSITE-ProRule" id="PRU00169"/>
    </source>
</evidence>
<feature type="domain" description="Response regulatory" evidence="8">
    <location>
        <begin position="3"/>
        <end position="116"/>
    </location>
</feature>
<dbReference type="InterPro" id="IPR001867">
    <property type="entry name" value="OmpR/PhoB-type_DNA-bd"/>
</dbReference>
<dbReference type="SUPFAM" id="SSF52172">
    <property type="entry name" value="CheY-like"/>
    <property type="match status" value="1"/>
</dbReference>
<name>A0A078M462_9BACL</name>
<dbReference type="SUPFAM" id="SSF46894">
    <property type="entry name" value="C-terminal effector domain of the bipartite response regulators"/>
    <property type="match status" value="1"/>
</dbReference>
<evidence type="ECO:0000259" key="9">
    <source>
        <dbReference type="PROSITE" id="PS51755"/>
    </source>
</evidence>
<dbReference type="InterPro" id="IPR036388">
    <property type="entry name" value="WH-like_DNA-bd_sf"/>
</dbReference>
<dbReference type="PROSITE" id="PS50110">
    <property type="entry name" value="RESPONSE_REGULATORY"/>
    <property type="match status" value="1"/>
</dbReference>
<dbReference type="InterPro" id="IPR011006">
    <property type="entry name" value="CheY-like_superfamily"/>
</dbReference>
<keyword evidence="4 7" id="KW-0238">DNA-binding</keyword>
<dbReference type="PANTHER" id="PTHR48111">
    <property type="entry name" value="REGULATOR OF RPOS"/>
    <property type="match status" value="1"/>
</dbReference>
<reference evidence="10" key="1">
    <citation type="submission" date="2014-07" db="EMBL/GenBank/DDBJ databases">
        <authorList>
            <person name="Urmite Genomes Urmite Genomes"/>
        </authorList>
    </citation>
    <scope>NUCLEOTIDE SEQUENCE</scope>
    <source>
        <strain evidence="10">13S34_air</strain>
    </source>
</reference>
<evidence type="ECO:0000256" key="3">
    <source>
        <dbReference type="ARBA" id="ARBA00023015"/>
    </source>
</evidence>
<organism evidence="10">
    <name type="scientific">Metalysinibacillus saudimassiliensis</name>
    <dbReference type="NCBI Taxonomy" id="1461583"/>
    <lineage>
        <taxon>Bacteria</taxon>
        <taxon>Bacillati</taxon>
        <taxon>Bacillota</taxon>
        <taxon>Bacilli</taxon>
        <taxon>Bacillales</taxon>
        <taxon>Caryophanaceae</taxon>
        <taxon>Metalysinibacillus</taxon>
    </lineage>
</organism>